<gene>
    <name evidence="2" type="ORF">SBOR_6450</name>
</gene>
<dbReference type="EMBL" id="AYSA01000337">
    <property type="protein sequence ID" value="ESZ93171.1"/>
    <property type="molecule type" value="Genomic_DNA"/>
</dbReference>
<feature type="compositionally biased region" description="Acidic residues" evidence="1">
    <location>
        <begin position="576"/>
        <end position="585"/>
    </location>
</feature>
<evidence type="ECO:0000313" key="2">
    <source>
        <dbReference type="EMBL" id="ESZ93171.1"/>
    </source>
</evidence>
<feature type="compositionally biased region" description="Basic and acidic residues" evidence="1">
    <location>
        <begin position="591"/>
        <end position="605"/>
    </location>
</feature>
<accession>W9CBE4</accession>
<name>W9CBE4_SCLBF</name>
<comment type="caution">
    <text evidence="2">The sequence shown here is derived from an EMBL/GenBank/DDBJ whole genome shotgun (WGS) entry which is preliminary data.</text>
</comment>
<dbReference type="OrthoDB" id="62952at2759"/>
<evidence type="ECO:0000313" key="3">
    <source>
        <dbReference type="Proteomes" id="UP000019487"/>
    </source>
</evidence>
<dbReference type="Proteomes" id="UP000019487">
    <property type="component" value="Unassembled WGS sequence"/>
</dbReference>
<reference evidence="2 3" key="1">
    <citation type="journal article" date="2014" name="Genome Announc.">
        <title>Draft genome sequence of Sclerotinia borealis, a psychrophilic plant pathogenic fungus.</title>
        <authorList>
            <person name="Mardanov A.V."/>
            <person name="Beletsky A.V."/>
            <person name="Kadnikov V.V."/>
            <person name="Ignatov A.N."/>
            <person name="Ravin N.V."/>
        </authorList>
    </citation>
    <scope>NUCLEOTIDE SEQUENCE [LARGE SCALE GENOMIC DNA]</scope>
    <source>
        <strain evidence="3">F-4157</strain>
    </source>
</reference>
<sequence length="709" mass="82103">MNSISDQAFWEIFSKQEIGEMTLDQAKDQLWDVFKQKAIGAMASESTETSLGELKSHINDVLRKLEQLLSSRSRPDQEHTLQSIPAELRKQIFGYLLINPELGEASAISQSKAYGGNVRRQDPADGNVAKTGTVWKSLLMNVPALQHVRRWKIVLNAMYFPYTQDFEPRSRYELRAFCRLLCEFQARTRILKELEVVIIPNGLERDGYPDPSELQRSLFPLELLRNVPKVTIRTANIAEMPDFICSDDWHVHPLVTQSILPSSVYRKHLIKLARGNTEVELSTKMFAALERYAMTFERDPVFKKDMGMSSDDFVHKTNRDMIKLKENPFWNGIFHPKGNAHTLEYTLGRARYWAEWDYRETITTKHFKRERSKVLKYLENQFCAVRAASDRLVDFVKLEKRDGGIFLPFDLHESFDLVSYTEALVLLEEYAESFTRELDPSTKSAIRVGGALFKARYELLPRELWLKGCDIAYQLRDTDKFFLHFRSAVEDMDRQYREMLEARALLFEWDLSDTIPDVEIRPLTALKDWEIQWEMPEPAITVLTKSEMSNVYPDFFEQNTGWAVAVADTYSSEQGEVQDEDDIPEDSTNLQHDDDLPNDSDSEHEAPDLTAWEALPFFEDDEFYIQTYQVDNNNSQSPLADNIHAGTNEGSEYDYYEETFRDHPDDESLYLNTEQEDHGCTKIVGSIHDHVNTGGSIFHVLPWLADLHN</sequence>
<organism evidence="2 3">
    <name type="scientific">Sclerotinia borealis (strain F-4128)</name>
    <dbReference type="NCBI Taxonomy" id="1432307"/>
    <lineage>
        <taxon>Eukaryota</taxon>
        <taxon>Fungi</taxon>
        <taxon>Dikarya</taxon>
        <taxon>Ascomycota</taxon>
        <taxon>Pezizomycotina</taxon>
        <taxon>Leotiomycetes</taxon>
        <taxon>Helotiales</taxon>
        <taxon>Sclerotiniaceae</taxon>
        <taxon>Sclerotinia</taxon>
    </lineage>
</organism>
<dbReference type="HOGENOM" id="CLU_402762_0_0_1"/>
<protein>
    <submittedName>
        <fullName evidence="2">Uncharacterized protein</fullName>
    </submittedName>
</protein>
<proteinExistence type="predicted"/>
<dbReference type="AlphaFoldDB" id="W9CBE4"/>
<feature type="region of interest" description="Disordered" evidence="1">
    <location>
        <begin position="571"/>
        <end position="605"/>
    </location>
</feature>
<keyword evidence="3" id="KW-1185">Reference proteome</keyword>
<evidence type="ECO:0000256" key="1">
    <source>
        <dbReference type="SAM" id="MobiDB-lite"/>
    </source>
</evidence>